<feature type="region of interest" description="Disordered" evidence="1">
    <location>
        <begin position="19"/>
        <end position="87"/>
    </location>
</feature>
<proteinExistence type="predicted"/>
<keyword evidence="3" id="KW-1185">Reference proteome</keyword>
<dbReference type="GO" id="GO:0000380">
    <property type="term" value="P:alternative mRNA splicing, via spliceosome"/>
    <property type="evidence" value="ECO:0007669"/>
    <property type="project" value="InterPro"/>
</dbReference>
<evidence type="ECO:0000313" key="3">
    <source>
        <dbReference type="Proteomes" id="UP000075714"/>
    </source>
</evidence>
<dbReference type="PANTHER" id="PTHR31968">
    <property type="entry name" value="SERINE/ARGININE-RELATED PROTEIN 53"/>
    <property type="match status" value="1"/>
</dbReference>
<gene>
    <name evidence="2" type="ORF">GPECTOR_1g281</name>
</gene>
<organism evidence="2 3">
    <name type="scientific">Gonium pectorale</name>
    <name type="common">Green alga</name>
    <dbReference type="NCBI Taxonomy" id="33097"/>
    <lineage>
        <taxon>Eukaryota</taxon>
        <taxon>Viridiplantae</taxon>
        <taxon>Chlorophyta</taxon>
        <taxon>core chlorophytes</taxon>
        <taxon>Chlorophyceae</taxon>
        <taxon>CS clade</taxon>
        <taxon>Chlamydomonadales</taxon>
        <taxon>Volvocaceae</taxon>
        <taxon>Gonium</taxon>
    </lineage>
</organism>
<protein>
    <submittedName>
        <fullName evidence="2">Uncharacterized protein</fullName>
    </submittedName>
</protein>
<feature type="region of interest" description="Disordered" evidence="1">
    <location>
        <begin position="108"/>
        <end position="135"/>
    </location>
</feature>
<evidence type="ECO:0000256" key="1">
    <source>
        <dbReference type="SAM" id="MobiDB-lite"/>
    </source>
</evidence>
<dbReference type="STRING" id="33097.A0A150H2D7"/>
<dbReference type="GO" id="GO:0005737">
    <property type="term" value="C:cytoplasm"/>
    <property type="evidence" value="ECO:0007669"/>
    <property type="project" value="TreeGrafter"/>
</dbReference>
<dbReference type="InterPro" id="IPR034604">
    <property type="entry name" value="SRRP53"/>
</dbReference>
<dbReference type="OrthoDB" id="552187at2759"/>
<reference evidence="3" key="1">
    <citation type="journal article" date="2016" name="Nat. Commun.">
        <title>The Gonium pectorale genome demonstrates co-option of cell cycle regulation during the evolution of multicellularity.</title>
        <authorList>
            <person name="Hanschen E.R."/>
            <person name="Marriage T.N."/>
            <person name="Ferris P.J."/>
            <person name="Hamaji T."/>
            <person name="Toyoda A."/>
            <person name="Fujiyama A."/>
            <person name="Neme R."/>
            <person name="Noguchi H."/>
            <person name="Minakuchi Y."/>
            <person name="Suzuki M."/>
            <person name="Kawai-Toyooka H."/>
            <person name="Smith D.R."/>
            <person name="Sparks H."/>
            <person name="Anderson J."/>
            <person name="Bakaric R."/>
            <person name="Luria V."/>
            <person name="Karger A."/>
            <person name="Kirschner M.W."/>
            <person name="Durand P.M."/>
            <person name="Michod R.E."/>
            <person name="Nozaki H."/>
            <person name="Olson B.J."/>
        </authorList>
    </citation>
    <scope>NUCLEOTIDE SEQUENCE [LARGE SCALE GENOMIC DNA]</scope>
    <source>
        <strain evidence="3">NIES-2863</strain>
    </source>
</reference>
<name>A0A150H2D7_GONPE</name>
<dbReference type="GO" id="GO:0005634">
    <property type="term" value="C:nucleus"/>
    <property type="evidence" value="ECO:0007669"/>
    <property type="project" value="TreeGrafter"/>
</dbReference>
<sequence length="239" mass="24969">MDAAEKLRARTRLALAQADARVRSATAAREAAADGDGGSSGPWTRYVFNNDAHLDEEGGRPCLSRKEDGEGGGPGEKQYNSHGLGGDLDVGELNALTFRRTGDVERRQHALRRAEAQHDDAIFGSALPPPPPLPQLAAAAMGAQRSARLSALGLRHGDDEDGPVVVDLDEDSALAASRAAAGLASESGNQRAAAQPPSSSLQAEQQQQLGETLSSAVLGQQGLSWRERALQARKKAAPG</sequence>
<evidence type="ECO:0000313" key="2">
    <source>
        <dbReference type="EMBL" id="KXZ56319.1"/>
    </source>
</evidence>
<feature type="region of interest" description="Disordered" evidence="1">
    <location>
        <begin position="179"/>
        <end position="208"/>
    </location>
</feature>
<comment type="caution">
    <text evidence="2">The sequence shown here is derived from an EMBL/GenBank/DDBJ whole genome shotgun (WGS) entry which is preliminary data.</text>
</comment>
<accession>A0A150H2D7</accession>
<feature type="compositionally biased region" description="Low complexity" evidence="1">
    <location>
        <begin position="19"/>
        <end position="30"/>
    </location>
</feature>
<dbReference type="PANTHER" id="PTHR31968:SF4">
    <property type="entry name" value="SERINE_ARGININE-RELATED PROTEIN 53"/>
    <property type="match status" value="1"/>
</dbReference>
<dbReference type="AlphaFoldDB" id="A0A150H2D7"/>
<feature type="compositionally biased region" description="Basic and acidic residues" evidence="1">
    <location>
        <begin position="52"/>
        <end position="69"/>
    </location>
</feature>
<dbReference type="EMBL" id="LSYV01000002">
    <property type="protein sequence ID" value="KXZ56319.1"/>
    <property type="molecule type" value="Genomic_DNA"/>
</dbReference>
<dbReference type="Proteomes" id="UP000075714">
    <property type="component" value="Unassembled WGS sequence"/>
</dbReference>
<feature type="compositionally biased region" description="Basic and acidic residues" evidence="1">
    <location>
        <begin position="108"/>
        <end position="121"/>
    </location>
</feature>